<evidence type="ECO:0000313" key="3">
    <source>
        <dbReference type="EMBL" id="OIV40225.1"/>
    </source>
</evidence>
<dbReference type="PANTHER" id="PTHR37305:SF1">
    <property type="entry name" value="MEMBRANE PROTEIN"/>
    <property type="match status" value="1"/>
</dbReference>
<dbReference type="Pfam" id="PF12679">
    <property type="entry name" value="ABC2_membrane_2"/>
    <property type="match status" value="1"/>
</dbReference>
<dbReference type="GO" id="GO:0005886">
    <property type="term" value="C:plasma membrane"/>
    <property type="evidence" value="ECO:0007669"/>
    <property type="project" value="UniProtKB-SubCell"/>
</dbReference>
<feature type="transmembrane region" description="Helical" evidence="1">
    <location>
        <begin position="259"/>
        <end position="277"/>
    </location>
</feature>
<dbReference type="RefSeq" id="WP_071638350.1">
    <property type="nucleotide sequence ID" value="NZ_MLFK01000010.1"/>
</dbReference>
<feature type="transmembrane region" description="Helical" evidence="1">
    <location>
        <begin position="12"/>
        <end position="30"/>
    </location>
</feature>
<comment type="caution">
    <text evidence="3">The sequence shown here is derived from an EMBL/GenBank/DDBJ whole genome shotgun (WGS) entry which is preliminary data.</text>
</comment>
<keyword evidence="1" id="KW-1133">Transmembrane helix</keyword>
<feature type="transmembrane region" description="Helical" evidence="1">
    <location>
        <begin position="728"/>
        <end position="751"/>
    </location>
</feature>
<reference evidence="3 4" key="1">
    <citation type="submission" date="2016-10" db="EMBL/GenBank/DDBJ databases">
        <title>Draft Genome Sequence of Rhizobacteria Flavobacterium johnsoniae CI04.</title>
        <authorList>
            <person name="Bravo J.I."/>
            <person name="Lozano G.L."/>
            <person name="Handelsman J."/>
        </authorList>
    </citation>
    <scope>NUCLEOTIDE SEQUENCE [LARGE SCALE GENOMIC DNA]</scope>
    <source>
        <strain evidence="3 4">CI04</strain>
    </source>
</reference>
<dbReference type="OrthoDB" id="609779at2"/>
<feature type="transmembrane region" description="Helical" evidence="1">
    <location>
        <begin position="146"/>
        <end position="167"/>
    </location>
</feature>
<accession>A0A1J7C3F1</accession>
<evidence type="ECO:0000256" key="1">
    <source>
        <dbReference type="SAM" id="Phobius"/>
    </source>
</evidence>
<gene>
    <name evidence="3" type="ORF">BKM63_19995</name>
</gene>
<proteinExistence type="predicted"/>
<dbReference type="Proteomes" id="UP000182826">
    <property type="component" value="Unassembled WGS sequence"/>
</dbReference>
<feature type="transmembrane region" description="Helical" evidence="1">
    <location>
        <begin position="174"/>
        <end position="193"/>
    </location>
</feature>
<dbReference type="PANTHER" id="PTHR37305">
    <property type="entry name" value="INTEGRAL MEMBRANE PROTEIN-RELATED"/>
    <property type="match status" value="1"/>
</dbReference>
<dbReference type="AlphaFoldDB" id="A0A1J7C3F1"/>
<dbReference type="Pfam" id="PF09822">
    <property type="entry name" value="ABC_transp_aux"/>
    <property type="match status" value="1"/>
</dbReference>
<protein>
    <recommendedName>
        <fullName evidence="2">ABC-type uncharacterized transport system domain-containing protein</fullName>
    </recommendedName>
</protein>
<sequence length="756" mass="84828">MKTIYRIAKTELNTMFYSPVAWVVLVIFSIQSSWKFFGTVERFEKAQKIGEGIGNLSQTIFSGFSGLYTEMQNYLYLYVPLLTMGLVSREINSGSIKLLLSSPIKIKDIVLGKYLAIAAYCLLFIVILGMQVGIAYFSIDNLDLKFAVSGLIGLYLLVCTYAAIGLFMSCLTSYQVVAAISTLVVLAGLNFIGKLWQDVEVVKDITYFLSIAGRANEMLEGLIISKDVFYFVLVSSLFIVLSIYKLQTGRDAQTISKRVLKYTLLITVVLSLGYITSRAPLTLYHDMTRTKDRTLTKTSLEIVKKIEGPIKLTTYVNLLDINYYMAMPYSQNSDKASFEKYTRFIPQLEMEYVYYYDTSNNEALYAQNPGLNDKQLAEKMIETQDLKLKKLYSPEEIKKVIDLKSEQNRVVRTVEYNGKKTFLRMFDDMFKVPMEKEISASLKRVVVPAPKIVFATGNMERSVDKIGDKNYKTGFNEITFRYSLINQGFDVSSVDINAQNIPNETSILIIADPKTQLSQGALDRITKYIDQGKNVMLLAEPETNSALASITDKLGLSFTKQALVQESETNSPDYLVTDFQKNIDTAVIKFSKTKNDHNPIPLLGSSGIKTTKDAGFKVTALLKTNNQPAWEAPAGITSIPENLKKQPSTTAVPLVVALTRNINGKSQKIIVAGDADFMGNAELSRGGSGTFQFVTDIFSWFTNYEFPIDTTRPENTDKKITMNANQVFISKIVFIGLFPLLIILSGAFILIRRNRR</sequence>
<dbReference type="GO" id="GO:0140359">
    <property type="term" value="F:ABC-type transporter activity"/>
    <property type="evidence" value="ECO:0007669"/>
    <property type="project" value="InterPro"/>
</dbReference>
<keyword evidence="1" id="KW-0812">Transmembrane</keyword>
<feature type="transmembrane region" description="Helical" evidence="1">
    <location>
        <begin position="111"/>
        <end position="134"/>
    </location>
</feature>
<dbReference type="EMBL" id="MLFK01000010">
    <property type="protein sequence ID" value="OIV40225.1"/>
    <property type="molecule type" value="Genomic_DNA"/>
</dbReference>
<dbReference type="InterPro" id="IPR019196">
    <property type="entry name" value="ABC_transp_unknown"/>
</dbReference>
<feature type="domain" description="ABC-type uncharacterised transport system" evidence="2">
    <location>
        <begin position="450"/>
        <end position="542"/>
    </location>
</feature>
<organism evidence="3 4">
    <name type="scientific">Flavobacterium johnsoniae</name>
    <name type="common">Cytophaga johnsonae</name>
    <dbReference type="NCBI Taxonomy" id="986"/>
    <lineage>
        <taxon>Bacteria</taxon>
        <taxon>Pseudomonadati</taxon>
        <taxon>Bacteroidota</taxon>
        <taxon>Flavobacteriia</taxon>
        <taxon>Flavobacteriales</taxon>
        <taxon>Flavobacteriaceae</taxon>
        <taxon>Flavobacterium</taxon>
    </lineage>
</organism>
<feature type="transmembrane region" description="Helical" evidence="1">
    <location>
        <begin position="228"/>
        <end position="247"/>
    </location>
</feature>
<keyword evidence="4" id="KW-1185">Reference proteome</keyword>
<name>A0A1J7C3F1_FLAJO</name>
<evidence type="ECO:0000313" key="4">
    <source>
        <dbReference type="Proteomes" id="UP000182826"/>
    </source>
</evidence>
<keyword evidence="1" id="KW-0472">Membrane</keyword>
<evidence type="ECO:0000259" key="2">
    <source>
        <dbReference type="Pfam" id="PF09822"/>
    </source>
</evidence>